<evidence type="ECO:0000313" key="8">
    <source>
        <dbReference type="Proteomes" id="UP001500235"/>
    </source>
</evidence>
<feature type="transmembrane region" description="Helical" evidence="5">
    <location>
        <begin position="206"/>
        <end position="223"/>
    </location>
</feature>
<feature type="transmembrane region" description="Helical" evidence="5">
    <location>
        <begin position="110"/>
        <end position="127"/>
    </location>
</feature>
<feature type="transmembrane region" description="Helical" evidence="5">
    <location>
        <begin position="24"/>
        <end position="44"/>
    </location>
</feature>
<keyword evidence="4 5" id="KW-0472">Membrane</keyword>
<feature type="transmembrane region" description="Helical" evidence="5">
    <location>
        <begin position="258"/>
        <end position="276"/>
    </location>
</feature>
<keyword evidence="3 5" id="KW-1133">Transmembrane helix</keyword>
<sequence length="458" mass="48318">MQRAARHLTIGSDPMAVRVPPAAVPARSGAGTVVALLAFVPVWMSRPLGSGNASLAFAIPFLVALWAVLRPAPPQAFGRALQGLQMEALAVGSVLVMASVSMLVSPDPFRAARILLPMAYAVCALIVMARVPPILRRRLVYALLFAGVLVLSASLLLSQSASGRALVMRDYRLRGFVENANQLGLMILCVWPVAVALLLNARTLRTRLLGVLAVGVLAAAMVLSGSKTGLALGFASGALTWLYHASRSGSIGKTMVTLTLASCALIVAVPILLYILSLASPITFAKIDTILTHGIWDYRSIQTRDEIWQESLRLGLANPLLGSGAGAKVLGVSHSHNLALDWFRGMGVIGLAAALLLTLAVLVRSAGFLVASWRRSAANRSIDVVTAAMFIGAAFYLLGNYLSDSLSPTTAFPFWLVYLAACLEARQRVVPASAPRWSNLGSAKGLPMQAPAARRGAA</sequence>
<feature type="transmembrane region" description="Helical" evidence="5">
    <location>
        <begin position="50"/>
        <end position="69"/>
    </location>
</feature>
<organism evidence="7 8">
    <name type="scientific">Sphingomonas swuensis</name>
    <dbReference type="NCBI Taxonomy" id="977800"/>
    <lineage>
        <taxon>Bacteria</taxon>
        <taxon>Pseudomonadati</taxon>
        <taxon>Pseudomonadota</taxon>
        <taxon>Alphaproteobacteria</taxon>
        <taxon>Sphingomonadales</taxon>
        <taxon>Sphingomonadaceae</taxon>
        <taxon>Sphingomonas</taxon>
    </lineage>
</organism>
<feature type="transmembrane region" description="Helical" evidence="5">
    <location>
        <begin position="229"/>
        <end position="246"/>
    </location>
</feature>
<feature type="transmembrane region" description="Helical" evidence="5">
    <location>
        <begin position="348"/>
        <end position="370"/>
    </location>
</feature>
<evidence type="ECO:0000256" key="4">
    <source>
        <dbReference type="ARBA" id="ARBA00023136"/>
    </source>
</evidence>
<evidence type="ECO:0000313" key="7">
    <source>
        <dbReference type="EMBL" id="GAA4018929.1"/>
    </source>
</evidence>
<gene>
    <name evidence="7" type="ORF">GCM10022280_18240</name>
</gene>
<evidence type="ECO:0000256" key="3">
    <source>
        <dbReference type="ARBA" id="ARBA00022989"/>
    </source>
</evidence>
<accession>A0ABP7T021</accession>
<feature type="transmembrane region" description="Helical" evidence="5">
    <location>
        <begin position="180"/>
        <end position="199"/>
    </location>
</feature>
<evidence type="ECO:0000259" key="6">
    <source>
        <dbReference type="Pfam" id="PF04932"/>
    </source>
</evidence>
<dbReference type="InterPro" id="IPR051533">
    <property type="entry name" value="WaaL-like"/>
</dbReference>
<feature type="transmembrane region" description="Helical" evidence="5">
    <location>
        <begin position="139"/>
        <end position="160"/>
    </location>
</feature>
<feature type="transmembrane region" description="Helical" evidence="5">
    <location>
        <begin position="81"/>
        <end position="104"/>
    </location>
</feature>
<evidence type="ECO:0000256" key="5">
    <source>
        <dbReference type="SAM" id="Phobius"/>
    </source>
</evidence>
<comment type="subcellular location">
    <subcellularLocation>
        <location evidence="1">Membrane</location>
        <topology evidence="1">Multi-pass membrane protein</topology>
    </subcellularLocation>
</comment>
<name>A0ABP7T021_9SPHN</name>
<dbReference type="PANTHER" id="PTHR37422">
    <property type="entry name" value="TEICHURONIC ACID BIOSYNTHESIS PROTEIN TUAE"/>
    <property type="match status" value="1"/>
</dbReference>
<dbReference type="EMBL" id="BAABBQ010000001">
    <property type="protein sequence ID" value="GAA4018929.1"/>
    <property type="molecule type" value="Genomic_DNA"/>
</dbReference>
<dbReference type="InterPro" id="IPR007016">
    <property type="entry name" value="O-antigen_ligase-rel_domated"/>
</dbReference>
<dbReference type="Proteomes" id="UP001500235">
    <property type="component" value="Unassembled WGS sequence"/>
</dbReference>
<keyword evidence="2 5" id="KW-0812">Transmembrane</keyword>
<feature type="transmembrane region" description="Helical" evidence="5">
    <location>
        <begin position="382"/>
        <end position="399"/>
    </location>
</feature>
<keyword evidence="8" id="KW-1185">Reference proteome</keyword>
<reference evidence="8" key="1">
    <citation type="journal article" date="2019" name="Int. J. Syst. Evol. Microbiol.">
        <title>The Global Catalogue of Microorganisms (GCM) 10K type strain sequencing project: providing services to taxonomists for standard genome sequencing and annotation.</title>
        <authorList>
            <consortium name="The Broad Institute Genomics Platform"/>
            <consortium name="The Broad Institute Genome Sequencing Center for Infectious Disease"/>
            <person name="Wu L."/>
            <person name="Ma J."/>
        </authorList>
    </citation>
    <scope>NUCLEOTIDE SEQUENCE [LARGE SCALE GENOMIC DNA]</scope>
    <source>
        <strain evidence="8">JCM 17563</strain>
    </source>
</reference>
<proteinExistence type="predicted"/>
<evidence type="ECO:0000256" key="2">
    <source>
        <dbReference type="ARBA" id="ARBA00022692"/>
    </source>
</evidence>
<dbReference type="PANTHER" id="PTHR37422:SF13">
    <property type="entry name" value="LIPOPOLYSACCHARIDE BIOSYNTHESIS PROTEIN PA4999-RELATED"/>
    <property type="match status" value="1"/>
</dbReference>
<dbReference type="RefSeq" id="WP_344707102.1">
    <property type="nucleotide sequence ID" value="NZ_BAABBQ010000001.1"/>
</dbReference>
<dbReference type="Pfam" id="PF04932">
    <property type="entry name" value="Wzy_C"/>
    <property type="match status" value="1"/>
</dbReference>
<feature type="domain" description="O-antigen ligase-related" evidence="6">
    <location>
        <begin position="213"/>
        <end position="354"/>
    </location>
</feature>
<protein>
    <recommendedName>
        <fullName evidence="6">O-antigen ligase-related domain-containing protein</fullName>
    </recommendedName>
</protein>
<evidence type="ECO:0000256" key="1">
    <source>
        <dbReference type="ARBA" id="ARBA00004141"/>
    </source>
</evidence>
<comment type="caution">
    <text evidence="7">The sequence shown here is derived from an EMBL/GenBank/DDBJ whole genome shotgun (WGS) entry which is preliminary data.</text>
</comment>